<proteinExistence type="inferred from homology"/>
<evidence type="ECO:0000256" key="5">
    <source>
        <dbReference type="ARBA" id="ARBA00022801"/>
    </source>
</evidence>
<dbReference type="InterPro" id="IPR038371">
    <property type="entry name" value="Cu_polyphenol_OxRdtase_sf"/>
</dbReference>
<dbReference type="Gene3D" id="3.60.140.10">
    <property type="entry name" value="CNF1/YfiH-like putative cysteine hydrolases"/>
    <property type="match status" value="1"/>
</dbReference>
<keyword evidence="3" id="KW-0808">Transferase</keyword>
<evidence type="ECO:0000256" key="1">
    <source>
        <dbReference type="ARBA" id="ARBA00000553"/>
    </source>
</evidence>
<protein>
    <submittedName>
        <fullName evidence="10">Polyphenol oxidase family protein</fullName>
    </submittedName>
</protein>
<evidence type="ECO:0000313" key="11">
    <source>
        <dbReference type="Proteomes" id="UP001620234"/>
    </source>
</evidence>
<evidence type="ECO:0000256" key="7">
    <source>
        <dbReference type="ARBA" id="ARBA00047989"/>
    </source>
</evidence>
<evidence type="ECO:0000256" key="8">
    <source>
        <dbReference type="ARBA" id="ARBA00048968"/>
    </source>
</evidence>
<gene>
    <name evidence="10" type="ORF">ACI2I3_03370</name>
</gene>
<keyword evidence="6" id="KW-0862">Zinc</keyword>
<comment type="catalytic activity">
    <reaction evidence="7">
        <text>adenosine + H2O + H(+) = inosine + NH4(+)</text>
        <dbReference type="Rhea" id="RHEA:24408"/>
        <dbReference type="ChEBI" id="CHEBI:15377"/>
        <dbReference type="ChEBI" id="CHEBI:15378"/>
        <dbReference type="ChEBI" id="CHEBI:16335"/>
        <dbReference type="ChEBI" id="CHEBI:17596"/>
        <dbReference type="ChEBI" id="CHEBI:28938"/>
        <dbReference type="EC" id="3.5.4.4"/>
    </reaction>
    <physiologicalReaction direction="left-to-right" evidence="7">
        <dbReference type="Rhea" id="RHEA:24409"/>
    </physiologicalReaction>
</comment>
<dbReference type="PANTHER" id="PTHR30616:SF2">
    <property type="entry name" value="PURINE NUCLEOSIDE PHOSPHORYLASE LACC1"/>
    <property type="match status" value="1"/>
</dbReference>
<comment type="catalytic activity">
    <reaction evidence="1">
        <text>inosine + phosphate = alpha-D-ribose 1-phosphate + hypoxanthine</text>
        <dbReference type="Rhea" id="RHEA:27646"/>
        <dbReference type="ChEBI" id="CHEBI:17368"/>
        <dbReference type="ChEBI" id="CHEBI:17596"/>
        <dbReference type="ChEBI" id="CHEBI:43474"/>
        <dbReference type="ChEBI" id="CHEBI:57720"/>
        <dbReference type="EC" id="2.4.2.1"/>
    </reaction>
    <physiologicalReaction direction="left-to-right" evidence="1">
        <dbReference type="Rhea" id="RHEA:27647"/>
    </physiologicalReaction>
</comment>
<organism evidence="10 11">
    <name type="scientific">Psychrobacter namhaensis</name>
    <dbReference type="NCBI Taxonomy" id="292734"/>
    <lineage>
        <taxon>Bacteria</taxon>
        <taxon>Pseudomonadati</taxon>
        <taxon>Pseudomonadota</taxon>
        <taxon>Gammaproteobacteria</taxon>
        <taxon>Moraxellales</taxon>
        <taxon>Moraxellaceae</taxon>
        <taxon>Psychrobacter</taxon>
    </lineage>
</organism>
<evidence type="ECO:0000256" key="6">
    <source>
        <dbReference type="ARBA" id="ARBA00022833"/>
    </source>
</evidence>
<comment type="similarity">
    <text evidence="2">Belongs to the purine nucleoside phosphorylase YfiH/LACC1 family.</text>
</comment>
<keyword evidence="4" id="KW-0479">Metal-binding</keyword>
<dbReference type="Pfam" id="PF02578">
    <property type="entry name" value="Cu-oxidase_4"/>
    <property type="match status" value="1"/>
</dbReference>
<evidence type="ECO:0000256" key="9">
    <source>
        <dbReference type="ARBA" id="ARBA00049893"/>
    </source>
</evidence>
<dbReference type="Proteomes" id="UP001620234">
    <property type="component" value="Unassembled WGS sequence"/>
</dbReference>
<dbReference type="RefSeq" id="WP_404671872.1">
    <property type="nucleotide sequence ID" value="NZ_JBJDPD010000003.1"/>
</dbReference>
<keyword evidence="5" id="KW-0378">Hydrolase</keyword>
<evidence type="ECO:0000313" key="10">
    <source>
        <dbReference type="EMBL" id="MFK4000377.1"/>
    </source>
</evidence>
<keyword evidence="11" id="KW-1185">Reference proteome</keyword>
<reference evidence="10 11" key="1">
    <citation type="submission" date="2024-11" db="EMBL/GenBank/DDBJ databases">
        <title>The Natural Products Discovery Center: Release of the First 8490 Sequenced Strains for Exploring Actinobacteria Biosynthetic Diversity.</title>
        <authorList>
            <person name="Kalkreuter E."/>
            <person name="Kautsar S.A."/>
            <person name="Yang D."/>
            <person name="Bader C.D."/>
            <person name="Teijaro C.N."/>
            <person name="Fluegel L."/>
            <person name="Davis C.M."/>
            <person name="Simpson J.R."/>
            <person name="Lauterbach L."/>
            <person name="Steele A.D."/>
            <person name="Gui C."/>
            <person name="Meng S."/>
            <person name="Li G."/>
            <person name="Viehrig K."/>
            <person name="Ye F."/>
            <person name="Su P."/>
            <person name="Kiefer A.F."/>
            <person name="Nichols A."/>
            <person name="Cepeda A.J."/>
            <person name="Yan W."/>
            <person name="Fan B."/>
            <person name="Jiang Y."/>
            <person name="Adhikari A."/>
            <person name="Zheng C.-J."/>
            <person name="Schuster L."/>
            <person name="Cowan T.M."/>
            <person name="Smanski M.J."/>
            <person name="Chevrette M.G."/>
            <person name="De Carvalho L.P.S."/>
            <person name="Shen B."/>
        </authorList>
    </citation>
    <scope>NUCLEOTIDE SEQUENCE [LARGE SCALE GENOMIC DNA]</scope>
    <source>
        <strain evidence="10 11">NPDC077433</strain>
    </source>
</reference>
<dbReference type="InterPro" id="IPR003730">
    <property type="entry name" value="Cu_polyphenol_OxRdtase"/>
</dbReference>
<evidence type="ECO:0000256" key="2">
    <source>
        <dbReference type="ARBA" id="ARBA00007353"/>
    </source>
</evidence>
<dbReference type="EMBL" id="JBJDPD010000003">
    <property type="protein sequence ID" value="MFK4000377.1"/>
    <property type="molecule type" value="Genomic_DNA"/>
</dbReference>
<dbReference type="PANTHER" id="PTHR30616">
    <property type="entry name" value="UNCHARACTERIZED PROTEIN YFIH"/>
    <property type="match status" value="1"/>
</dbReference>
<evidence type="ECO:0000256" key="3">
    <source>
        <dbReference type="ARBA" id="ARBA00022679"/>
    </source>
</evidence>
<dbReference type="SUPFAM" id="SSF64438">
    <property type="entry name" value="CNF1/YfiH-like putative cysteine hydrolases"/>
    <property type="match status" value="1"/>
</dbReference>
<dbReference type="CDD" id="cd16833">
    <property type="entry name" value="YfiH"/>
    <property type="match status" value="1"/>
</dbReference>
<comment type="caution">
    <text evidence="10">The sequence shown here is derived from an EMBL/GenBank/DDBJ whole genome shotgun (WGS) entry which is preliminary data.</text>
</comment>
<dbReference type="InterPro" id="IPR011324">
    <property type="entry name" value="Cytotoxic_necrot_fac-like_cat"/>
</dbReference>
<accession>A0ABW8L643</accession>
<evidence type="ECO:0000256" key="4">
    <source>
        <dbReference type="ARBA" id="ARBA00022723"/>
    </source>
</evidence>
<sequence>MINKLPITLLTQIDDVAVFQTAAFSNAETMSASDFDLKNQQLEPHNGANYGELNLGLHVSDEATKVLDNRMRLLAAINEQFLTLSSQRFQDIPIKRLHWVNQIHGKQIHDVDVTALSMQPVAADAMISQQTGLGLAIMTADCVPIVLYQPTSGQIAAIHAGWQGLACGVIQATVQRFTESGEIKAWIGVCISQDNYEVGVQVRDQLLKGCIENKSLTKAGIDSFDQLYVVDSDTFTRSDSLHKAVDKVTIHATSAAKKIKLNLPKLAADQLSSAGVRLAHESLINCSYADDRYYSYRRQTHLQQPATGRMALVIARAASV</sequence>
<comment type="catalytic activity">
    <reaction evidence="9">
        <text>S-methyl-5'-thioadenosine + phosphate = 5-(methylsulfanyl)-alpha-D-ribose 1-phosphate + adenine</text>
        <dbReference type="Rhea" id="RHEA:11852"/>
        <dbReference type="ChEBI" id="CHEBI:16708"/>
        <dbReference type="ChEBI" id="CHEBI:17509"/>
        <dbReference type="ChEBI" id="CHEBI:43474"/>
        <dbReference type="ChEBI" id="CHEBI:58533"/>
        <dbReference type="EC" id="2.4.2.28"/>
    </reaction>
    <physiologicalReaction direction="left-to-right" evidence="9">
        <dbReference type="Rhea" id="RHEA:11853"/>
    </physiologicalReaction>
</comment>
<name>A0ABW8L643_9GAMM</name>
<comment type="catalytic activity">
    <reaction evidence="8">
        <text>adenosine + phosphate = alpha-D-ribose 1-phosphate + adenine</text>
        <dbReference type="Rhea" id="RHEA:27642"/>
        <dbReference type="ChEBI" id="CHEBI:16335"/>
        <dbReference type="ChEBI" id="CHEBI:16708"/>
        <dbReference type="ChEBI" id="CHEBI:43474"/>
        <dbReference type="ChEBI" id="CHEBI:57720"/>
        <dbReference type="EC" id="2.4.2.1"/>
    </reaction>
    <physiologicalReaction direction="left-to-right" evidence="8">
        <dbReference type="Rhea" id="RHEA:27643"/>
    </physiologicalReaction>
</comment>